<reference evidence="2 3" key="1">
    <citation type="submission" date="2020-12" db="EMBL/GenBank/DDBJ databases">
        <title>WGS of Thermoactinomyces spp.</title>
        <authorList>
            <person name="Cheng K."/>
        </authorList>
    </citation>
    <scope>NUCLEOTIDE SEQUENCE [LARGE SCALE GENOMIC DNA]</scope>
    <source>
        <strain evidence="3">CICC 10650\ACCC 41061</strain>
    </source>
</reference>
<keyword evidence="3" id="KW-1185">Reference proteome</keyword>
<dbReference type="InterPro" id="IPR045864">
    <property type="entry name" value="aa-tRNA-synth_II/BPL/LPL"/>
</dbReference>
<dbReference type="Gene3D" id="3.30.930.10">
    <property type="entry name" value="Bira Bifunctional Protein, Domain 2"/>
    <property type="match status" value="1"/>
</dbReference>
<comment type="caution">
    <text evidence="2">The sequence shown here is derived from an EMBL/GenBank/DDBJ whole genome shotgun (WGS) entry which is preliminary data.</text>
</comment>
<dbReference type="InterPro" id="IPR050664">
    <property type="entry name" value="Octanoyltrans_LipM/LipL"/>
</dbReference>
<dbReference type="PANTHER" id="PTHR43679">
    <property type="entry name" value="OCTANOYLTRANSFERASE LIPM-RELATED"/>
    <property type="match status" value="1"/>
</dbReference>
<dbReference type="Pfam" id="PF21948">
    <property type="entry name" value="LplA-B_cat"/>
    <property type="match status" value="1"/>
</dbReference>
<dbReference type="EMBL" id="JAECVU010000001">
    <property type="protein sequence ID" value="MBH8587522.1"/>
    <property type="molecule type" value="Genomic_DNA"/>
</dbReference>
<dbReference type="Proteomes" id="UP000641910">
    <property type="component" value="Unassembled WGS sequence"/>
</dbReference>
<organism evidence="2 3">
    <name type="scientific">Thermoactinomyces vulgaris</name>
    <dbReference type="NCBI Taxonomy" id="2026"/>
    <lineage>
        <taxon>Bacteria</taxon>
        <taxon>Bacillati</taxon>
        <taxon>Bacillota</taxon>
        <taxon>Bacilli</taxon>
        <taxon>Bacillales</taxon>
        <taxon>Thermoactinomycetaceae</taxon>
        <taxon>Thermoactinomyces</taxon>
    </lineage>
</organism>
<name>A0ABS0QE73_THEVU</name>
<sequence>MEMTTWRFLPYQAYSAAENMAIDQAVMELVSEKKVPPTLRFYGWRVPTLSIGYFQKAKKEVNLSYIKEKNLGFVRRMTGGRAVLHDKELTYSVIVPEEDPIMPKTVSESYRVISQGLLEGFKALGLDAYLSDPQKTKKEHMSAACFDSPSDYELVIDGKKVAGSAQTRQHGVVLQHGSILMDFDEDLLFTLLVFPSERARQRLKEQFLQKAVAINRILSYPVSLDEVIQAFYEGFQKGIGVELQPGELTPEEKERVQARIRERYDSDDWNLRR</sequence>
<dbReference type="RefSeq" id="WP_037993913.1">
    <property type="nucleotide sequence ID" value="NZ_JACEIS010000001.1"/>
</dbReference>
<evidence type="ECO:0000313" key="2">
    <source>
        <dbReference type="EMBL" id="MBH8587522.1"/>
    </source>
</evidence>
<protein>
    <submittedName>
        <fullName evidence="2">Lipoate--protein ligase family protein</fullName>
    </submittedName>
</protein>
<dbReference type="CDD" id="cd16443">
    <property type="entry name" value="LplA"/>
    <property type="match status" value="1"/>
</dbReference>
<evidence type="ECO:0000313" key="3">
    <source>
        <dbReference type="Proteomes" id="UP000641910"/>
    </source>
</evidence>
<dbReference type="PROSITE" id="PS51733">
    <property type="entry name" value="BPL_LPL_CATALYTIC"/>
    <property type="match status" value="1"/>
</dbReference>
<proteinExistence type="predicted"/>
<keyword evidence="2" id="KW-0436">Ligase</keyword>
<dbReference type="GO" id="GO:0016874">
    <property type="term" value="F:ligase activity"/>
    <property type="evidence" value="ECO:0007669"/>
    <property type="project" value="UniProtKB-KW"/>
</dbReference>
<gene>
    <name evidence="2" type="ORF">I8U22_01630</name>
</gene>
<evidence type="ECO:0000259" key="1">
    <source>
        <dbReference type="PROSITE" id="PS51733"/>
    </source>
</evidence>
<dbReference type="InterPro" id="IPR004143">
    <property type="entry name" value="BPL_LPL_catalytic"/>
</dbReference>
<accession>A0ABS0QE73</accession>
<dbReference type="PANTHER" id="PTHR43679:SF2">
    <property type="entry name" value="OCTANOYL-[GCVH]:PROTEIN N-OCTANOYLTRANSFERASE"/>
    <property type="match status" value="1"/>
</dbReference>
<dbReference type="SUPFAM" id="SSF55681">
    <property type="entry name" value="Class II aaRS and biotin synthetases"/>
    <property type="match status" value="1"/>
</dbReference>
<feature type="domain" description="BPL/LPL catalytic" evidence="1">
    <location>
        <begin position="33"/>
        <end position="243"/>
    </location>
</feature>